<dbReference type="HOGENOM" id="CLU_3298691_0_0_6"/>
<dbReference type="EMBL" id="CP000967">
    <property type="protein sequence ID" value="ACD58378.1"/>
    <property type="molecule type" value="Genomic_DNA"/>
</dbReference>
<sequence length="40" mass="4048">MGSRSGCLGLRCASGQIPVAAKRGRGADDRSDAGSGKREL</sequence>
<organism evidence="2 3">
    <name type="scientific">Xanthomonas oryzae pv. oryzae (strain PXO99A)</name>
    <dbReference type="NCBI Taxonomy" id="360094"/>
    <lineage>
        <taxon>Bacteria</taxon>
        <taxon>Pseudomonadati</taxon>
        <taxon>Pseudomonadota</taxon>
        <taxon>Gammaproteobacteria</taxon>
        <taxon>Lysobacterales</taxon>
        <taxon>Lysobacteraceae</taxon>
        <taxon>Xanthomonas</taxon>
    </lineage>
</organism>
<feature type="compositionally biased region" description="Basic and acidic residues" evidence="1">
    <location>
        <begin position="25"/>
        <end position="40"/>
    </location>
</feature>
<evidence type="ECO:0000313" key="2">
    <source>
        <dbReference type="EMBL" id="ACD58378.1"/>
    </source>
</evidence>
<protein>
    <submittedName>
        <fullName evidence="2">Uncharacterized protein</fullName>
    </submittedName>
</protein>
<dbReference type="Proteomes" id="UP000001740">
    <property type="component" value="Chromosome"/>
</dbReference>
<evidence type="ECO:0000313" key="3">
    <source>
        <dbReference type="Proteomes" id="UP000001740"/>
    </source>
</evidence>
<reference evidence="2 3" key="1">
    <citation type="journal article" date="2008" name="BMC Genomics">
        <title>Genome sequence and rapid evolution of the rice pathogen Xanthomonas oryzae pv. oryzae PXO99A.</title>
        <authorList>
            <person name="Salzberg S.L."/>
            <person name="Sommer D.D."/>
            <person name="Schatz M.C."/>
            <person name="Phillippy A.M."/>
            <person name="Rabinowicz P.D."/>
            <person name="Tsuge S."/>
            <person name="Furutani A."/>
            <person name="Ochiai H."/>
            <person name="Delcher A.L."/>
            <person name="Kelley D."/>
            <person name="Madupu R."/>
            <person name="Puiu D."/>
            <person name="Radune D."/>
            <person name="Shumway M."/>
            <person name="Trapnell C."/>
            <person name="Aparna G."/>
            <person name="Jha G."/>
            <person name="Pandey A."/>
            <person name="Patil P.B."/>
            <person name="Ishihara H."/>
            <person name="Meyer D.F."/>
            <person name="Szurek B."/>
            <person name="Verdier V."/>
            <person name="Koebnik R."/>
            <person name="Dow J.M."/>
            <person name="Ryan R.P."/>
            <person name="Hirata H."/>
            <person name="Tsuyumu S."/>
            <person name="Won Lee S."/>
            <person name="Seo Y.S."/>
            <person name="Sriariyanum M."/>
            <person name="Ronald P.C."/>
            <person name="Sonti R.V."/>
            <person name="Van Sluys M.A."/>
            <person name="Leach J.E."/>
            <person name="White F.F."/>
            <person name="Bogdanove A.J."/>
        </authorList>
    </citation>
    <scope>NUCLEOTIDE SEQUENCE [LARGE SCALE GENOMIC DNA]</scope>
    <source>
        <strain evidence="2 3">PXO99A</strain>
    </source>
</reference>
<proteinExistence type="predicted"/>
<dbReference type="KEGG" id="xop:PXO_00089"/>
<evidence type="ECO:0000256" key="1">
    <source>
        <dbReference type="SAM" id="MobiDB-lite"/>
    </source>
</evidence>
<accession>A0A0K0GJE6</accession>
<name>A0A0K0GJE6_XANOP</name>
<gene>
    <name evidence="2" type="ordered locus">PXO_00089</name>
</gene>
<dbReference type="AlphaFoldDB" id="A0A0K0GJE6"/>
<feature type="region of interest" description="Disordered" evidence="1">
    <location>
        <begin position="19"/>
        <end position="40"/>
    </location>
</feature>